<dbReference type="Proteomes" id="UP000027190">
    <property type="component" value="Unassembled WGS sequence"/>
</dbReference>
<dbReference type="OrthoDB" id="6402183at2"/>
<comment type="caution">
    <text evidence="1">The sequence shown here is derived from an EMBL/GenBank/DDBJ whole genome shotgun (WGS) entry which is preliminary data.</text>
</comment>
<accession>A0A062U0V4</accession>
<keyword evidence="2" id="KW-1185">Reference proteome</keyword>
<name>A0A062U0V4_9PROT</name>
<organism evidence="1 2">
    <name type="scientific">Hyphomonas chukchiensis</name>
    <dbReference type="NCBI Taxonomy" id="1280947"/>
    <lineage>
        <taxon>Bacteria</taxon>
        <taxon>Pseudomonadati</taxon>
        <taxon>Pseudomonadota</taxon>
        <taxon>Alphaproteobacteria</taxon>
        <taxon>Hyphomonadales</taxon>
        <taxon>Hyphomonadaceae</taxon>
        <taxon>Hyphomonas</taxon>
    </lineage>
</organism>
<dbReference type="EMBL" id="AWFG01000085">
    <property type="protein sequence ID" value="KCZ53956.1"/>
    <property type="molecule type" value="Genomic_DNA"/>
</dbReference>
<dbReference type="eggNOG" id="ENOG5032PY5">
    <property type="taxonomic scope" value="Bacteria"/>
</dbReference>
<dbReference type="PATRIC" id="fig|1280947.3.peg.3586"/>
<evidence type="ECO:0000313" key="2">
    <source>
        <dbReference type="Proteomes" id="UP000027190"/>
    </source>
</evidence>
<proteinExistence type="predicted"/>
<dbReference type="AlphaFoldDB" id="A0A062U0V4"/>
<sequence>MAVIDGWLIVDDQQEERMAFADRISNPGAGIRVTPVSPSEARILLLSERNVPKGVLMDVHLSDAEGELGTGPGLAQDIRLKQRSKDIVGEYPIVRFSRKTILAVSVYGDPTSIDLFDLSVDKEEIQESVKLIHSAMLGAEVVYRELSRSKDGAVDLVRTITGLTAEQFEEWGHGSFARRMRDGLSTSVHVAALAIFSGLLEPAGLLIDQNLLKIRLGLNAEQTQDAWALLSTDLAEFGFRGAGYEHFPRWWARGLEDWWDRSFASHHPLALLSINERFSLLSQKYPGLQKLEMPRGSAGDRPWRVCSLSLEQDRSDVVPVDPEFAVRITARSDRPVWTDPQYASAAEAFRRQDPRSDENDVARLQKLLIRVPQ</sequence>
<dbReference type="RefSeq" id="WP_034744362.1">
    <property type="nucleotide sequence ID" value="NZ_AWFG01000085.1"/>
</dbReference>
<protein>
    <submittedName>
        <fullName evidence="1">Uncharacterized protein</fullName>
    </submittedName>
</protein>
<dbReference type="STRING" id="1280947.HY30_10675"/>
<gene>
    <name evidence="1" type="ORF">HY30_10675</name>
</gene>
<evidence type="ECO:0000313" key="1">
    <source>
        <dbReference type="EMBL" id="KCZ53956.1"/>
    </source>
</evidence>
<reference evidence="1 2" key="1">
    <citation type="journal article" date="2014" name="Antonie Van Leeuwenhoek">
        <title>Hyphomonas beringensis sp. nov. and Hyphomonas chukchiensis sp. nov., isolated from surface seawater of the Bering Sea and Chukchi Sea.</title>
        <authorList>
            <person name="Li C."/>
            <person name="Lai Q."/>
            <person name="Li G."/>
            <person name="Dong C."/>
            <person name="Wang J."/>
            <person name="Liao Y."/>
            <person name="Shao Z."/>
        </authorList>
    </citation>
    <scope>NUCLEOTIDE SEQUENCE [LARGE SCALE GENOMIC DNA]</scope>
    <source>
        <strain evidence="1 2">BH-BN04-4</strain>
    </source>
</reference>